<evidence type="ECO:0000313" key="3">
    <source>
        <dbReference type="Proteomes" id="UP001175228"/>
    </source>
</evidence>
<dbReference type="Proteomes" id="UP001175228">
    <property type="component" value="Unassembled WGS sequence"/>
</dbReference>
<accession>A0AA39UQM6</accession>
<sequence length="107" mass="11450">MVSIMLVLLLAVSFPLDALLYNRATGYTRLHAREQKVGSAYPSLATYGVGIRTSGRERCLHLAVSDGASVAGSGWTGRAIIRQGEADGKMESIDDVGRVVEKDVTIL</sequence>
<evidence type="ECO:0000256" key="1">
    <source>
        <dbReference type="SAM" id="SignalP"/>
    </source>
</evidence>
<reference evidence="2" key="1">
    <citation type="submission" date="2023-06" db="EMBL/GenBank/DDBJ databases">
        <authorList>
            <consortium name="Lawrence Berkeley National Laboratory"/>
            <person name="Ahrendt S."/>
            <person name="Sahu N."/>
            <person name="Indic B."/>
            <person name="Wong-Bajracharya J."/>
            <person name="Merenyi Z."/>
            <person name="Ke H.-M."/>
            <person name="Monk M."/>
            <person name="Kocsube S."/>
            <person name="Drula E."/>
            <person name="Lipzen A."/>
            <person name="Balint B."/>
            <person name="Henrissat B."/>
            <person name="Andreopoulos B."/>
            <person name="Martin F.M."/>
            <person name="Harder C.B."/>
            <person name="Rigling D."/>
            <person name="Ford K.L."/>
            <person name="Foster G.D."/>
            <person name="Pangilinan J."/>
            <person name="Papanicolaou A."/>
            <person name="Barry K."/>
            <person name="LaButti K."/>
            <person name="Viragh M."/>
            <person name="Koriabine M."/>
            <person name="Yan M."/>
            <person name="Riley R."/>
            <person name="Champramary S."/>
            <person name="Plett K.L."/>
            <person name="Tsai I.J."/>
            <person name="Slot J."/>
            <person name="Sipos G."/>
            <person name="Plett J."/>
            <person name="Nagy L.G."/>
            <person name="Grigoriev I.V."/>
        </authorList>
    </citation>
    <scope>NUCLEOTIDE SEQUENCE</scope>
    <source>
        <strain evidence="2">HWK02</strain>
    </source>
</reference>
<keyword evidence="3" id="KW-1185">Reference proteome</keyword>
<dbReference type="EMBL" id="JAUEPU010000026">
    <property type="protein sequence ID" value="KAK0493154.1"/>
    <property type="molecule type" value="Genomic_DNA"/>
</dbReference>
<organism evidence="2 3">
    <name type="scientific">Armillaria luteobubalina</name>
    <dbReference type="NCBI Taxonomy" id="153913"/>
    <lineage>
        <taxon>Eukaryota</taxon>
        <taxon>Fungi</taxon>
        <taxon>Dikarya</taxon>
        <taxon>Basidiomycota</taxon>
        <taxon>Agaricomycotina</taxon>
        <taxon>Agaricomycetes</taxon>
        <taxon>Agaricomycetidae</taxon>
        <taxon>Agaricales</taxon>
        <taxon>Marasmiineae</taxon>
        <taxon>Physalacriaceae</taxon>
        <taxon>Armillaria</taxon>
    </lineage>
</organism>
<protein>
    <submittedName>
        <fullName evidence="2">Uncharacterized protein</fullName>
    </submittedName>
</protein>
<evidence type="ECO:0000313" key="2">
    <source>
        <dbReference type="EMBL" id="KAK0493154.1"/>
    </source>
</evidence>
<feature type="chain" id="PRO_5041213659" evidence="1">
    <location>
        <begin position="19"/>
        <end position="107"/>
    </location>
</feature>
<comment type="caution">
    <text evidence="2">The sequence shown here is derived from an EMBL/GenBank/DDBJ whole genome shotgun (WGS) entry which is preliminary data.</text>
</comment>
<name>A0AA39UQM6_9AGAR</name>
<feature type="signal peptide" evidence="1">
    <location>
        <begin position="1"/>
        <end position="18"/>
    </location>
</feature>
<gene>
    <name evidence="2" type="ORF">EDD18DRAFT_1108362</name>
</gene>
<keyword evidence="1" id="KW-0732">Signal</keyword>
<proteinExistence type="predicted"/>
<dbReference type="AlphaFoldDB" id="A0AA39UQM6"/>